<reference evidence="2 3" key="1">
    <citation type="submission" date="2019-05" db="EMBL/GenBank/DDBJ databases">
        <title>Another draft genome of Portunus trituberculatus and its Hox gene families provides insights of decapod evolution.</title>
        <authorList>
            <person name="Jeong J.-H."/>
            <person name="Song I."/>
            <person name="Kim S."/>
            <person name="Choi T."/>
            <person name="Kim D."/>
            <person name="Ryu S."/>
            <person name="Kim W."/>
        </authorList>
    </citation>
    <scope>NUCLEOTIDE SEQUENCE [LARGE SCALE GENOMIC DNA]</scope>
    <source>
        <tissue evidence="2">Muscle</tissue>
    </source>
</reference>
<feature type="region of interest" description="Disordered" evidence="1">
    <location>
        <begin position="29"/>
        <end position="57"/>
    </location>
</feature>
<evidence type="ECO:0000313" key="2">
    <source>
        <dbReference type="EMBL" id="MPC48258.1"/>
    </source>
</evidence>
<comment type="caution">
    <text evidence="2">The sequence shown here is derived from an EMBL/GenBank/DDBJ whole genome shotgun (WGS) entry which is preliminary data.</text>
</comment>
<dbReference type="EMBL" id="VSRR010008191">
    <property type="protein sequence ID" value="MPC48258.1"/>
    <property type="molecule type" value="Genomic_DNA"/>
</dbReference>
<keyword evidence="3" id="KW-1185">Reference proteome</keyword>
<evidence type="ECO:0000313" key="3">
    <source>
        <dbReference type="Proteomes" id="UP000324222"/>
    </source>
</evidence>
<organism evidence="2 3">
    <name type="scientific">Portunus trituberculatus</name>
    <name type="common">Swimming crab</name>
    <name type="synonym">Neptunus trituberculatus</name>
    <dbReference type="NCBI Taxonomy" id="210409"/>
    <lineage>
        <taxon>Eukaryota</taxon>
        <taxon>Metazoa</taxon>
        <taxon>Ecdysozoa</taxon>
        <taxon>Arthropoda</taxon>
        <taxon>Crustacea</taxon>
        <taxon>Multicrustacea</taxon>
        <taxon>Malacostraca</taxon>
        <taxon>Eumalacostraca</taxon>
        <taxon>Eucarida</taxon>
        <taxon>Decapoda</taxon>
        <taxon>Pleocyemata</taxon>
        <taxon>Brachyura</taxon>
        <taxon>Eubrachyura</taxon>
        <taxon>Portunoidea</taxon>
        <taxon>Portunidae</taxon>
        <taxon>Portuninae</taxon>
        <taxon>Portunus</taxon>
    </lineage>
</organism>
<dbReference type="AlphaFoldDB" id="A0A5B7FTG0"/>
<accession>A0A5B7FTG0</accession>
<protein>
    <submittedName>
        <fullName evidence="2">Uncharacterized protein</fullName>
    </submittedName>
</protein>
<evidence type="ECO:0000256" key="1">
    <source>
        <dbReference type="SAM" id="MobiDB-lite"/>
    </source>
</evidence>
<feature type="region of interest" description="Disordered" evidence="1">
    <location>
        <begin position="155"/>
        <end position="187"/>
    </location>
</feature>
<sequence length="187" mass="20614">MHGSCDLMLPSRGSYSDEISGVLIPAGERGEGSRQAQATPALTAFSSSSSSPGWRPRRWLPRMEMKPRGARATIGRRSALSLPPYLIPHLPSPIPSSFPPTLPPSLLPPPNETTWRELREGPLKCIGGREIKPNVWVMLSRSGWRWKEGGDWVRSGGPDSDWPKKHHLGRGMPGGTGRRGWRDVKLV</sequence>
<dbReference type="Proteomes" id="UP000324222">
    <property type="component" value="Unassembled WGS sequence"/>
</dbReference>
<gene>
    <name evidence="2" type="ORF">E2C01_042027</name>
</gene>
<name>A0A5B7FTG0_PORTR</name>
<proteinExistence type="predicted"/>